<evidence type="ECO:0000313" key="2">
    <source>
        <dbReference type="Proteomes" id="UP000076935"/>
    </source>
</evidence>
<gene>
    <name evidence="1" type="ORF">AWH49_13115</name>
</gene>
<dbReference type="AlphaFoldDB" id="A0A177L6Z4"/>
<proteinExistence type="predicted"/>
<dbReference type="STRING" id="29332.AWH48_09695"/>
<dbReference type="EMBL" id="LQWY01000021">
    <property type="protein sequence ID" value="OAH61343.1"/>
    <property type="molecule type" value="Genomic_DNA"/>
</dbReference>
<evidence type="ECO:0000313" key="1">
    <source>
        <dbReference type="EMBL" id="OAH61343.1"/>
    </source>
</evidence>
<protein>
    <submittedName>
        <fullName evidence="1">Uncharacterized protein</fullName>
    </submittedName>
</protein>
<sequence length="249" mass="29190">MNGIFTGFWLVEAVPEWNGEKVHILHEEIILSKEENGIERMTPSKLQYLFDVEHPLNQFEQYAEFIERSLKSEVGRYEKMAAEFDEEDQESFWDWHIDEVSLYRSDFPNILRSSLLTSMYSFVESKLVALCHPTESGRTFSKRSSSRKPLINKARDYLITELNVAFPVDTPAWKFIQNTNRIRNCLVHSGGDVSAFRSERKLRNIIADMEYVMIDQRDKIILDETFCLAFIDHSFVLLSALYNVQIEEQ</sequence>
<name>A0A177L6Z4_9BACI</name>
<organism evidence="1 2">
    <name type="scientific">Domibacillus aminovorans</name>
    <dbReference type="NCBI Taxonomy" id="29332"/>
    <lineage>
        <taxon>Bacteria</taxon>
        <taxon>Bacillati</taxon>
        <taxon>Bacillota</taxon>
        <taxon>Bacilli</taxon>
        <taxon>Bacillales</taxon>
        <taxon>Bacillaceae</taxon>
        <taxon>Domibacillus</taxon>
    </lineage>
</organism>
<keyword evidence="2" id="KW-1185">Reference proteome</keyword>
<reference evidence="1 2" key="1">
    <citation type="submission" date="2016-01" db="EMBL/GenBank/DDBJ databases">
        <title>Investigation of taxonomic status of Bacillus aminovorans.</title>
        <authorList>
            <person name="Verma A."/>
            <person name="Pal Y."/>
            <person name="Krishnamurthi S."/>
        </authorList>
    </citation>
    <scope>NUCLEOTIDE SEQUENCE [LARGE SCALE GENOMIC DNA]</scope>
    <source>
        <strain evidence="1 2">DSM 1314</strain>
    </source>
</reference>
<comment type="caution">
    <text evidence="1">The sequence shown here is derived from an EMBL/GenBank/DDBJ whole genome shotgun (WGS) entry which is preliminary data.</text>
</comment>
<accession>A0A177L6Z4</accession>
<dbReference type="Proteomes" id="UP000076935">
    <property type="component" value="Unassembled WGS sequence"/>
</dbReference>